<dbReference type="GO" id="GO:0005829">
    <property type="term" value="C:cytosol"/>
    <property type="evidence" value="ECO:0007669"/>
    <property type="project" value="TreeGrafter"/>
</dbReference>
<evidence type="ECO:0000256" key="6">
    <source>
        <dbReference type="ARBA" id="ARBA00023242"/>
    </source>
</evidence>
<dbReference type="OMA" id="KNFEYRS"/>
<dbReference type="VEuPathDB" id="MicrosporidiaDB:AAJ76_900027443"/>
<keyword evidence="6" id="KW-0539">Nucleus</keyword>
<dbReference type="GO" id="GO:0006606">
    <property type="term" value="P:protein import into nucleus"/>
    <property type="evidence" value="ECO:0007669"/>
    <property type="project" value="TreeGrafter"/>
</dbReference>
<evidence type="ECO:0000313" key="8">
    <source>
        <dbReference type="EMBL" id="KKO75914.1"/>
    </source>
</evidence>
<feature type="domain" description="Importin N-terminal" evidence="7">
    <location>
        <begin position="23"/>
        <end position="90"/>
    </location>
</feature>
<organism evidence="8 9">
    <name type="scientific">Vairimorpha ceranae</name>
    <dbReference type="NCBI Taxonomy" id="40302"/>
    <lineage>
        <taxon>Eukaryota</taxon>
        <taxon>Fungi</taxon>
        <taxon>Fungi incertae sedis</taxon>
        <taxon>Microsporidia</taxon>
        <taxon>Nosematidae</taxon>
        <taxon>Vairimorpha</taxon>
    </lineage>
</organism>
<name>A0A0F9ZEU4_9MICR</name>
<accession>A0A0F9ZEU4</accession>
<dbReference type="GO" id="GO:0031267">
    <property type="term" value="F:small GTPase binding"/>
    <property type="evidence" value="ECO:0007669"/>
    <property type="project" value="InterPro"/>
</dbReference>
<protein>
    <submittedName>
        <fullName evidence="8">Nonsense-mediated mrna decay protein 5</fullName>
    </submittedName>
</protein>
<dbReference type="Proteomes" id="UP000034350">
    <property type="component" value="Unassembled WGS sequence"/>
</dbReference>
<evidence type="ECO:0000256" key="2">
    <source>
        <dbReference type="ARBA" id="ARBA00004496"/>
    </source>
</evidence>
<reference evidence="8 9" key="1">
    <citation type="journal article" date="2015" name="Environ. Microbiol.">
        <title>Genome analyses suggest the presence of polyploidy and recent human-driven expansions in eight global populations of the honeybee pathogen Nosema ceranae.</title>
        <authorList>
            <person name="Pelin A."/>
            <person name="Selman M."/>
            <person name="Aris-Brosou S."/>
            <person name="Farinelli L."/>
            <person name="Corradi N."/>
        </authorList>
    </citation>
    <scope>NUCLEOTIDE SEQUENCE [LARGE SCALE GENOMIC DNA]</scope>
    <source>
        <strain evidence="8 9">PA08 1199</strain>
    </source>
</reference>
<evidence type="ECO:0000256" key="4">
    <source>
        <dbReference type="ARBA" id="ARBA00022490"/>
    </source>
</evidence>
<keyword evidence="9" id="KW-1185">Reference proteome</keyword>
<evidence type="ECO:0000256" key="3">
    <source>
        <dbReference type="ARBA" id="ARBA00022448"/>
    </source>
</evidence>
<dbReference type="VEuPathDB" id="MicrosporidiaDB:NCER_100309"/>
<dbReference type="PROSITE" id="PS50166">
    <property type="entry name" value="IMPORTIN_B_NT"/>
    <property type="match status" value="1"/>
</dbReference>
<keyword evidence="5" id="KW-0653">Protein transport</keyword>
<dbReference type="GO" id="GO:0005635">
    <property type="term" value="C:nuclear envelope"/>
    <property type="evidence" value="ECO:0007669"/>
    <property type="project" value="TreeGrafter"/>
</dbReference>
<dbReference type="InterPro" id="IPR016024">
    <property type="entry name" value="ARM-type_fold"/>
</dbReference>
<dbReference type="PANTHER" id="PTHR10997">
    <property type="entry name" value="IMPORTIN-7, 8, 11"/>
    <property type="match status" value="1"/>
</dbReference>
<keyword evidence="3" id="KW-0813">Transport</keyword>
<evidence type="ECO:0000259" key="7">
    <source>
        <dbReference type="PROSITE" id="PS50166"/>
    </source>
</evidence>
<comment type="subcellular location">
    <subcellularLocation>
        <location evidence="2">Cytoplasm</location>
    </subcellularLocation>
    <subcellularLocation>
        <location evidence="1">Nucleus</location>
    </subcellularLocation>
</comment>
<dbReference type="AlphaFoldDB" id="A0A0F9ZEU4"/>
<dbReference type="OrthoDB" id="760868at2759"/>
<dbReference type="RefSeq" id="XP_024331656.1">
    <property type="nucleotide sequence ID" value="XM_024476585.1"/>
</dbReference>
<evidence type="ECO:0000256" key="1">
    <source>
        <dbReference type="ARBA" id="ARBA00004123"/>
    </source>
</evidence>
<comment type="caution">
    <text evidence="8">The sequence shown here is derived from an EMBL/GenBank/DDBJ whole genome shotgun (WGS) entry which is preliminary data.</text>
</comment>
<dbReference type="GeneID" id="36321540"/>
<proteinExistence type="predicted"/>
<dbReference type="PANTHER" id="PTHR10997:SF18">
    <property type="entry name" value="D-IMPORTIN 7_RANBP7"/>
    <property type="match status" value="1"/>
</dbReference>
<dbReference type="EMBL" id="JPQZ01000009">
    <property type="protein sequence ID" value="KKO75914.1"/>
    <property type="molecule type" value="Genomic_DNA"/>
</dbReference>
<dbReference type="SUPFAM" id="SSF48371">
    <property type="entry name" value="ARM repeat"/>
    <property type="match status" value="1"/>
</dbReference>
<dbReference type="InterPro" id="IPR011989">
    <property type="entry name" value="ARM-like"/>
</dbReference>
<gene>
    <name evidence="8" type="ORF">AAJ76_900027443</name>
</gene>
<dbReference type="InterPro" id="IPR001494">
    <property type="entry name" value="Importin-beta_N"/>
</dbReference>
<evidence type="ECO:0000256" key="5">
    <source>
        <dbReference type="ARBA" id="ARBA00022927"/>
    </source>
</evidence>
<dbReference type="Gene3D" id="1.25.10.10">
    <property type="entry name" value="Leucine-rich Repeat Variant"/>
    <property type="match status" value="1"/>
</dbReference>
<evidence type="ECO:0000313" key="9">
    <source>
        <dbReference type="Proteomes" id="UP000034350"/>
    </source>
</evidence>
<keyword evidence="4" id="KW-0963">Cytoplasm</keyword>
<sequence length="953" mass="111669">MNPEIKEIFINTLNPDINIRTKSEVRLAQLQKDYKFLTSLPTTLMKDSNIIVKKTSSIYFKSSVISEWSNQEFESSKNFIISNLIDFYISADEINNVSYNKILVHFFDYESPQVVQEFLSKVSDMIKSNELLRFSIALNIIGHIFYGKKIIYNLEDILNLIYEKSGEELVSTLYPFVSKNDFKTAKEIMKFISKSYNYYSVPNFLQRLDVFSYVINFSTEILKMQNNSDKYFMKMKKWVSHFLYKACNKGIKKFYKNEKLSKFITEPQRFTYIYEVFLAQLMVDNLGYKSEPIELNTVCFLTLCASDKDTYKYMSKDLIFIITEYILAVHEFDDNEENCFENDPERYIRQKYHYLECDLRNECGSLFSEIIKSLKHNGAAMDWLFQFFIHILEDAKNNPTEKNHKRSYGVYFLMSHVSHTLFKASKALFENILFNYVFYDLKYGIPILKSQACYFLSSVEEKVTLNQNVLDAISNVMTIVRGRHPILSVDSTLAMNFFISNKELANYVINYIGELVESILTLSKSYDIEPLTYLLDNIMQSFTDEVTFFAPKLVSSMGNLIKSHLADEQTESENRIMVISGFFRNVETVISTENLPAQLTFDLFKNFYDVLELVLLENQEDYYQEVLDIINCFFYSITTFDDSMEKLLCLILNLDTKDIILPYSQEISEIIDNAICNGKEKLLNQFFIDKFFTIFVNLCVADEEGYIYDESFITGCKIIESLLLNIGEQFFTAFPDKLAAILELVTENLTKLDESTSAIIFGIELIMNCFVIRPFDTYNILKLRNFDEMFFFLMCDKRKQFKRVHDKKIVIRFLGKLFSIPQSDIQIRCDIKQISNCFFTVFCSLPDAIDARNKLMAKSDKEEDNELDEEYTDGEYSEEYNDLKDDFYLEEDIYFSSVLDYWDPYAYIDNIFKSSSFNTSICALVISNMSSEKKSAIKNVFENRSRVQQRVKE</sequence>